<gene>
    <name evidence="12" type="ORF">F4Y42_17745</name>
</gene>
<dbReference type="InterPro" id="IPR010769">
    <property type="entry name" value="rRNA_MeTrfase_GmN_bac"/>
</dbReference>
<dbReference type="SUPFAM" id="SSF53335">
    <property type="entry name" value="S-adenosyl-L-methionine-dependent methyltransferases"/>
    <property type="match status" value="1"/>
</dbReference>
<dbReference type="Gene3D" id="1.10.8.10">
    <property type="entry name" value="DNA helicase RuvA subunit, C-terminal domain"/>
    <property type="match status" value="1"/>
</dbReference>
<evidence type="ECO:0000256" key="8">
    <source>
        <dbReference type="ARBA" id="ARBA00022691"/>
    </source>
</evidence>
<sequence>MNSSSQQPDGRLDQALATILAARKYRCIHPGLARDVAAAELAKGRTLKESVKAAKSQLHQSAAAYIRRNLNYDDALHELRTTVTAAKCGPGSDPSVDPSVRILLRRLMAAHASTHERLPILDTYYPQLFQRLPPVRSVLDIACGLHPLARPWMPLSPDVKYFAFDIFADQIDFLNGFLDAMGYAGAAAQRNALDDKGTLPADIAFLLKTLPCLEQIESGSGERLLHRIDAPILIVSFPNQTLAGRKQGMAQHYAANFLSQIKKAGWQADSLTYPSELIYIVQKR</sequence>
<dbReference type="GO" id="GO:0046677">
    <property type="term" value="P:response to antibiotic"/>
    <property type="evidence" value="ECO:0007669"/>
    <property type="project" value="UniProtKB-KW"/>
</dbReference>
<evidence type="ECO:0000256" key="10">
    <source>
        <dbReference type="ARBA" id="ARBA00033062"/>
    </source>
</evidence>
<organism evidence="12">
    <name type="scientific">Caldilineaceae bacterium SB0664_bin_27</name>
    <dbReference type="NCBI Taxonomy" id="2605260"/>
    <lineage>
        <taxon>Bacteria</taxon>
        <taxon>Bacillati</taxon>
        <taxon>Chloroflexota</taxon>
        <taxon>Caldilineae</taxon>
        <taxon>Caldilineales</taxon>
        <taxon>Caldilineaceae</taxon>
    </lineage>
</organism>
<keyword evidence="7 12" id="KW-0808">Transferase</keyword>
<dbReference type="EMBL" id="VXRG01000142">
    <property type="protein sequence ID" value="MXY95289.1"/>
    <property type="molecule type" value="Genomic_DNA"/>
</dbReference>
<evidence type="ECO:0000256" key="11">
    <source>
        <dbReference type="PIRSR" id="PIRSR015852-1"/>
    </source>
</evidence>
<accession>A0A6B0YZ83</accession>
<dbReference type="InterPro" id="IPR029063">
    <property type="entry name" value="SAM-dependent_MTases_sf"/>
</dbReference>
<proteinExistence type="inferred from homology"/>
<evidence type="ECO:0000256" key="7">
    <source>
        <dbReference type="ARBA" id="ARBA00022679"/>
    </source>
</evidence>
<feature type="binding site" evidence="11">
    <location>
        <position position="165"/>
    </location>
    <ligand>
        <name>S-adenosyl-L-methionine</name>
        <dbReference type="ChEBI" id="CHEBI:59789"/>
    </ligand>
</feature>
<dbReference type="InterPro" id="IPR025981">
    <property type="entry name" value="rRNA_MeTrfase"/>
</dbReference>
<keyword evidence="6 12" id="KW-0489">Methyltransferase</keyword>
<keyword evidence="5" id="KW-0698">rRNA processing</keyword>
<keyword evidence="9" id="KW-0046">Antibiotic resistance</keyword>
<protein>
    <recommendedName>
        <fullName evidence="4">16S rRNA (guanine(1405)-N(7))-methyltransferase</fullName>
        <ecNumber evidence="3">2.1.1.179</ecNumber>
    </recommendedName>
    <alternativeName>
        <fullName evidence="10">16S rRNA m7G1405 methyltransferase</fullName>
    </alternativeName>
</protein>
<dbReference type="AlphaFoldDB" id="A0A6B0YZ83"/>
<dbReference type="EC" id="2.1.1.179" evidence="3"/>
<evidence type="ECO:0000256" key="1">
    <source>
        <dbReference type="ARBA" id="ARBA00001643"/>
    </source>
</evidence>
<dbReference type="Gene3D" id="3.40.50.150">
    <property type="entry name" value="Vaccinia Virus protein VP39"/>
    <property type="match status" value="1"/>
</dbReference>
<feature type="binding site" evidence="11">
    <location>
        <begin position="111"/>
        <end position="117"/>
    </location>
    <ligand>
        <name>S-adenosyl-L-methionine</name>
        <dbReference type="ChEBI" id="CHEBI:59789"/>
    </ligand>
</feature>
<evidence type="ECO:0000256" key="4">
    <source>
        <dbReference type="ARBA" id="ARBA00015154"/>
    </source>
</evidence>
<evidence type="ECO:0000256" key="5">
    <source>
        <dbReference type="ARBA" id="ARBA00022552"/>
    </source>
</evidence>
<dbReference type="GO" id="GO:0008649">
    <property type="term" value="F:rRNA methyltransferase activity"/>
    <property type="evidence" value="ECO:0007669"/>
    <property type="project" value="InterPro"/>
</dbReference>
<evidence type="ECO:0000256" key="3">
    <source>
        <dbReference type="ARBA" id="ARBA00012300"/>
    </source>
</evidence>
<dbReference type="PIRSF" id="PIRSF015852">
    <property type="entry name" value="RRNA_mtase_Grm"/>
    <property type="match status" value="1"/>
</dbReference>
<evidence type="ECO:0000256" key="2">
    <source>
        <dbReference type="ARBA" id="ARBA00005487"/>
    </source>
</evidence>
<keyword evidence="8 11" id="KW-0949">S-adenosyl-L-methionine</keyword>
<comment type="similarity">
    <text evidence="2">Belongs to the methyltransferase superfamily. Aminoglycoside resistance family.</text>
</comment>
<evidence type="ECO:0000256" key="6">
    <source>
        <dbReference type="ARBA" id="ARBA00022603"/>
    </source>
</evidence>
<feature type="binding site" evidence="11">
    <location>
        <position position="207"/>
    </location>
    <ligand>
        <name>S-adenosyl-L-methionine</name>
        <dbReference type="ChEBI" id="CHEBI:59789"/>
    </ligand>
</feature>
<evidence type="ECO:0000313" key="12">
    <source>
        <dbReference type="EMBL" id="MXY95289.1"/>
    </source>
</evidence>
<dbReference type="Pfam" id="PF07091">
    <property type="entry name" value="FmrO"/>
    <property type="match status" value="1"/>
</dbReference>
<feature type="binding site" evidence="11">
    <location>
        <position position="142"/>
    </location>
    <ligand>
        <name>S-adenosyl-L-methionine</name>
        <dbReference type="ChEBI" id="CHEBI:59789"/>
    </ligand>
</feature>
<evidence type="ECO:0000256" key="9">
    <source>
        <dbReference type="ARBA" id="ARBA00023251"/>
    </source>
</evidence>
<name>A0A6B0YZ83_9CHLR</name>
<reference evidence="12" key="1">
    <citation type="submission" date="2019-09" db="EMBL/GenBank/DDBJ databases">
        <title>Characterisation of the sponge microbiome using genome-centric metagenomics.</title>
        <authorList>
            <person name="Engelberts J.P."/>
            <person name="Robbins S.J."/>
            <person name="De Goeij J.M."/>
            <person name="Aranda M."/>
            <person name="Bell S.C."/>
            <person name="Webster N.S."/>
        </authorList>
    </citation>
    <scope>NUCLEOTIDE SEQUENCE</scope>
    <source>
        <strain evidence="12">SB0664_bin_27</strain>
    </source>
</reference>
<comment type="caution">
    <text evidence="12">The sequence shown here is derived from an EMBL/GenBank/DDBJ whole genome shotgun (WGS) entry which is preliminary data.</text>
</comment>
<comment type="catalytic activity">
    <reaction evidence="1">
        <text>guanosine(1405) in 16S rRNA + S-adenosyl-L-methionine = N(7)-methylguanosine(1405) in 16S rRNA + S-adenosyl-L-homocysteine</text>
        <dbReference type="Rhea" id="RHEA:42772"/>
        <dbReference type="Rhea" id="RHEA-COMP:10225"/>
        <dbReference type="Rhea" id="RHEA-COMP:10226"/>
        <dbReference type="ChEBI" id="CHEBI:57856"/>
        <dbReference type="ChEBI" id="CHEBI:59789"/>
        <dbReference type="ChEBI" id="CHEBI:74269"/>
        <dbReference type="ChEBI" id="CHEBI:74480"/>
        <dbReference type="EC" id="2.1.1.179"/>
    </reaction>
</comment>